<sequence length="210" mass="23589">MSKKTPFRSRTGDTLHIHVDPELVFRRALTLSSSRDDVSLQKIMEHPIGPVPTSIFHDDGSMRKSVKAELLHKLEETASSVPVLPDFDKSKTVFIRDGMAIVQTFHVKKSSTFGDLANDYVARALSNYHQSETVIDVFDRRQALCDLYITVKDSLIRSNNTVSGALTILAVCFEISGDKDMAYQCYEEALQCIEYVCPSAESKRLKLLDI</sequence>
<comment type="caution">
    <text evidence="1">The sequence shown here is derived from an EMBL/GenBank/DDBJ whole genome shotgun (WGS) entry which is preliminary data.</text>
</comment>
<keyword evidence="2" id="KW-1185">Reference proteome</keyword>
<dbReference type="AlphaFoldDB" id="A0A8B6EHZ6"/>
<protein>
    <submittedName>
        <fullName evidence="1">Uncharacterized protein</fullName>
    </submittedName>
</protein>
<name>A0A8B6EHZ6_MYTGA</name>
<gene>
    <name evidence="1" type="ORF">MGAL_10B039753</name>
</gene>
<proteinExistence type="predicted"/>
<reference evidence="1" key="1">
    <citation type="submission" date="2018-11" db="EMBL/GenBank/DDBJ databases">
        <authorList>
            <person name="Alioto T."/>
            <person name="Alioto T."/>
        </authorList>
    </citation>
    <scope>NUCLEOTIDE SEQUENCE</scope>
</reference>
<evidence type="ECO:0000313" key="2">
    <source>
        <dbReference type="Proteomes" id="UP000596742"/>
    </source>
</evidence>
<dbReference type="EMBL" id="UYJE01005140">
    <property type="protein sequence ID" value="VDI34285.1"/>
    <property type="molecule type" value="Genomic_DNA"/>
</dbReference>
<organism evidence="1 2">
    <name type="scientific">Mytilus galloprovincialis</name>
    <name type="common">Mediterranean mussel</name>
    <dbReference type="NCBI Taxonomy" id="29158"/>
    <lineage>
        <taxon>Eukaryota</taxon>
        <taxon>Metazoa</taxon>
        <taxon>Spiralia</taxon>
        <taxon>Lophotrochozoa</taxon>
        <taxon>Mollusca</taxon>
        <taxon>Bivalvia</taxon>
        <taxon>Autobranchia</taxon>
        <taxon>Pteriomorphia</taxon>
        <taxon>Mytilida</taxon>
        <taxon>Mytiloidea</taxon>
        <taxon>Mytilidae</taxon>
        <taxon>Mytilinae</taxon>
        <taxon>Mytilus</taxon>
    </lineage>
</organism>
<dbReference type="OrthoDB" id="6156806at2759"/>
<dbReference type="Proteomes" id="UP000596742">
    <property type="component" value="Unassembled WGS sequence"/>
</dbReference>
<evidence type="ECO:0000313" key="1">
    <source>
        <dbReference type="EMBL" id="VDI34285.1"/>
    </source>
</evidence>
<accession>A0A8B6EHZ6</accession>